<evidence type="ECO:0000256" key="2">
    <source>
        <dbReference type="ARBA" id="ARBA00023004"/>
    </source>
</evidence>
<gene>
    <name evidence="5" type="ORF">SAMN00808754_1199</name>
</gene>
<accession>A0A1W1VQQ9</accession>
<evidence type="ECO:0000313" key="6">
    <source>
        <dbReference type="Proteomes" id="UP000192569"/>
    </source>
</evidence>
<keyword evidence="1" id="KW-0479">Metal-binding</keyword>
<dbReference type="PANTHER" id="PTHR43122">
    <property type="entry name" value="FERREDOXIN SUBUNIT OF PYRUVATE:FLAVODOXIN OXIDOREDUCTASE-RELATED"/>
    <property type="match status" value="1"/>
</dbReference>
<dbReference type="PROSITE" id="PS51379">
    <property type="entry name" value="4FE4S_FER_2"/>
    <property type="match status" value="2"/>
</dbReference>
<organism evidence="5 6">
    <name type="scientific">Thermanaeromonas toyohensis ToBE</name>
    <dbReference type="NCBI Taxonomy" id="698762"/>
    <lineage>
        <taxon>Bacteria</taxon>
        <taxon>Bacillati</taxon>
        <taxon>Bacillota</taxon>
        <taxon>Clostridia</taxon>
        <taxon>Neomoorellales</taxon>
        <taxon>Neomoorellaceae</taxon>
        <taxon>Thermanaeromonas</taxon>
    </lineage>
</organism>
<protein>
    <submittedName>
        <fullName evidence="5">2-oxoglutarate ferredoxin oxidoreductase subunit delta</fullName>
    </submittedName>
</protein>
<proteinExistence type="predicted"/>
<dbReference type="InterPro" id="IPR017900">
    <property type="entry name" value="4Fe4S_Fe_S_CS"/>
</dbReference>
<dbReference type="EMBL" id="LT838272">
    <property type="protein sequence ID" value="SMB95254.1"/>
    <property type="molecule type" value="Genomic_DNA"/>
</dbReference>
<dbReference type="Pfam" id="PF12838">
    <property type="entry name" value="Fer4_7"/>
    <property type="match status" value="1"/>
</dbReference>
<keyword evidence="3" id="KW-0411">Iron-sulfur</keyword>
<dbReference type="InterPro" id="IPR017896">
    <property type="entry name" value="4Fe4S_Fe-S-bd"/>
</dbReference>
<dbReference type="RefSeq" id="WP_084664776.1">
    <property type="nucleotide sequence ID" value="NZ_LT838272.1"/>
</dbReference>
<evidence type="ECO:0000313" key="5">
    <source>
        <dbReference type="EMBL" id="SMB95254.1"/>
    </source>
</evidence>
<evidence type="ECO:0000259" key="4">
    <source>
        <dbReference type="PROSITE" id="PS51379"/>
    </source>
</evidence>
<dbReference type="Gene3D" id="3.30.70.20">
    <property type="match status" value="1"/>
</dbReference>
<keyword evidence="2" id="KW-0408">Iron</keyword>
<evidence type="ECO:0000256" key="3">
    <source>
        <dbReference type="ARBA" id="ARBA00023014"/>
    </source>
</evidence>
<reference evidence="5 6" key="1">
    <citation type="submission" date="2017-04" db="EMBL/GenBank/DDBJ databases">
        <authorList>
            <person name="Afonso C.L."/>
            <person name="Miller P.J."/>
            <person name="Scott M.A."/>
            <person name="Spackman E."/>
            <person name="Goraichik I."/>
            <person name="Dimitrov K.M."/>
            <person name="Suarez D.L."/>
            <person name="Swayne D.E."/>
        </authorList>
    </citation>
    <scope>NUCLEOTIDE SEQUENCE [LARGE SCALE GENOMIC DNA]</scope>
    <source>
        <strain evidence="5 6">ToBE</strain>
    </source>
</reference>
<dbReference type="OrthoDB" id="9803192at2"/>
<feature type="domain" description="4Fe-4S ferredoxin-type" evidence="4">
    <location>
        <begin position="1"/>
        <end position="30"/>
    </location>
</feature>
<dbReference type="PROSITE" id="PS00198">
    <property type="entry name" value="4FE4S_FER_1"/>
    <property type="match status" value="2"/>
</dbReference>
<dbReference type="AlphaFoldDB" id="A0A1W1VQQ9"/>
<dbReference type="Proteomes" id="UP000192569">
    <property type="component" value="Chromosome I"/>
</dbReference>
<feature type="domain" description="4Fe-4S ferredoxin-type" evidence="4">
    <location>
        <begin position="39"/>
        <end position="67"/>
    </location>
</feature>
<evidence type="ECO:0000256" key="1">
    <source>
        <dbReference type="ARBA" id="ARBA00022723"/>
    </source>
</evidence>
<dbReference type="GO" id="GO:0046872">
    <property type="term" value="F:metal ion binding"/>
    <property type="evidence" value="ECO:0007669"/>
    <property type="project" value="UniProtKB-KW"/>
</dbReference>
<keyword evidence="6" id="KW-1185">Reference proteome</keyword>
<sequence>MPVKFEEERCKGCGLCVQACPRGLISLNHGRVNTSGFYPAMLSDAEKCTSCGLCALMCPDTAIVVYE</sequence>
<dbReference type="STRING" id="698762.SAMN00808754_1199"/>
<name>A0A1W1VQQ9_9FIRM</name>
<dbReference type="PANTHER" id="PTHR43122:SF1">
    <property type="entry name" value="IRON-SULFUR-BINDING PROTEIN"/>
    <property type="match status" value="1"/>
</dbReference>
<dbReference type="GO" id="GO:0051536">
    <property type="term" value="F:iron-sulfur cluster binding"/>
    <property type="evidence" value="ECO:0007669"/>
    <property type="project" value="UniProtKB-KW"/>
</dbReference>
<dbReference type="SUPFAM" id="SSF54862">
    <property type="entry name" value="4Fe-4S ferredoxins"/>
    <property type="match status" value="1"/>
</dbReference>